<proteinExistence type="predicted"/>
<name>A0A377FRJ0_9BACL</name>
<dbReference type="Proteomes" id="UP000254060">
    <property type="component" value="Unassembled WGS sequence"/>
</dbReference>
<dbReference type="AlphaFoldDB" id="A0A377FRJ0"/>
<dbReference type="STRING" id="1397694.GCA_000702585_01178"/>
<accession>A0A377FRJ0</accession>
<evidence type="ECO:0000313" key="2">
    <source>
        <dbReference type="Proteomes" id="UP000254060"/>
    </source>
</evidence>
<dbReference type="OrthoDB" id="2354747at2"/>
<sequence length="70" mass="7999">MAVYREYASVFYLDTKRLVDGKDKRQLVRFGPLGARMESEEIKQFGDLLIGLLSVDSAAYIVSREFHVTV</sequence>
<reference evidence="1 2" key="1">
    <citation type="submission" date="2018-06" db="EMBL/GenBank/DDBJ databases">
        <authorList>
            <consortium name="Pathogen Informatics"/>
            <person name="Doyle S."/>
        </authorList>
    </citation>
    <scope>NUCLEOTIDE SEQUENCE [LARGE SCALE GENOMIC DNA]</scope>
    <source>
        <strain evidence="1 2">NCTC13163</strain>
    </source>
</reference>
<gene>
    <name evidence="1" type="ORF">NCTC13163_00663</name>
</gene>
<dbReference type="RefSeq" id="WP_029334421.1">
    <property type="nucleotide sequence ID" value="NZ_UGGP01000001.1"/>
</dbReference>
<evidence type="ECO:0000313" key="1">
    <source>
        <dbReference type="EMBL" id="STO07318.1"/>
    </source>
</evidence>
<organism evidence="1 2">
    <name type="scientific">Exiguobacterium aurantiacum</name>
    <dbReference type="NCBI Taxonomy" id="33987"/>
    <lineage>
        <taxon>Bacteria</taxon>
        <taxon>Bacillati</taxon>
        <taxon>Bacillota</taxon>
        <taxon>Bacilli</taxon>
        <taxon>Bacillales</taxon>
        <taxon>Bacillales Family XII. Incertae Sedis</taxon>
        <taxon>Exiguobacterium</taxon>
    </lineage>
</organism>
<protein>
    <submittedName>
        <fullName evidence="1">Uncharacterized protein</fullName>
    </submittedName>
</protein>
<dbReference type="EMBL" id="UGGP01000001">
    <property type="protein sequence ID" value="STO07318.1"/>
    <property type="molecule type" value="Genomic_DNA"/>
</dbReference>